<proteinExistence type="predicted"/>
<evidence type="ECO:0000256" key="10">
    <source>
        <dbReference type="SAM" id="MobiDB-lite"/>
    </source>
</evidence>
<evidence type="ECO:0000256" key="4">
    <source>
        <dbReference type="ARBA" id="ARBA00022679"/>
    </source>
</evidence>
<keyword evidence="4" id="KW-0808">Transferase</keyword>
<evidence type="ECO:0000256" key="7">
    <source>
        <dbReference type="ARBA" id="ARBA00022840"/>
    </source>
</evidence>
<feature type="transmembrane region" description="Helical" evidence="11">
    <location>
        <begin position="177"/>
        <end position="200"/>
    </location>
</feature>
<keyword evidence="11" id="KW-0472">Membrane</keyword>
<dbReference type="GO" id="GO:0016020">
    <property type="term" value="C:membrane"/>
    <property type="evidence" value="ECO:0007669"/>
    <property type="project" value="InterPro"/>
</dbReference>
<keyword evidence="9" id="KW-0175">Coiled coil</keyword>
<feature type="compositionally biased region" description="Pro residues" evidence="10">
    <location>
        <begin position="1"/>
        <end position="10"/>
    </location>
</feature>
<evidence type="ECO:0000256" key="1">
    <source>
        <dbReference type="ARBA" id="ARBA00000085"/>
    </source>
</evidence>
<dbReference type="EMBL" id="DWWC01000312">
    <property type="protein sequence ID" value="HJC70898.1"/>
    <property type="molecule type" value="Genomic_DNA"/>
</dbReference>
<dbReference type="InterPro" id="IPR036890">
    <property type="entry name" value="HATPase_C_sf"/>
</dbReference>
<keyword evidence="11" id="KW-0812">Transmembrane</keyword>
<dbReference type="GO" id="GO:0046983">
    <property type="term" value="F:protein dimerization activity"/>
    <property type="evidence" value="ECO:0007669"/>
    <property type="project" value="InterPro"/>
</dbReference>
<evidence type="ECO:0000256" key="8">
    <source>
        <dbReference type="ARBA" id="ARBA00023012"/>
    </source>
</evidence>
<dbReference type="CDD" id="cd16917">
    <property type="entry name" value="HATPase_UhpB-NarQ-NarX-like"/>
    <property type="match status" value="1"/>
</dbReference>
<evidence type="ECO:0000256" key="11">
    <source>
        <dbReference type="SAM" id="Phobius"/>
    </source>
</evidence>
<dbReference type="InterPro" id="IPR011712">
    <property type="entry name" value="Sig_transdc_His_kin_sub3_dim/P"/>
</dbReference>
<dbReference type="EC" id="2.7.13.3" evidence="2"/>
<evidence type="ECO:0000256" key="6">
    <source>
        <dbReference type="ARBA" id="ARBA00022777"/>
    </source>
</evidence>
<comment type="caution">
    <text evidence="14">The sequence shown here is derived from an EMBL/GenBank/DDBJ whole genome shotgun (WGS) entry which is preliminary data.</text>
</comment>
<dbReference type="Proteomes" id="UP000823854">
    <property type="component" value="Unassembled WGS sequence"/>
</dbReference>
<feature type="coiled-coil region" evidence="9">
    <location>
        <begin position="206"/>
        <end position="233"/>
    </location>
</feature>
<dbReference type="Pfam" id="PF02518">
    <property type="entry name" value="HATPase_c"/>
    <property type="match status" value="1"/>
</dbReference>
<protein>
    <recommendedName>
        <fullName evidence="2">histidine kinase</fullName>
        <ecNumber evidence="2">2.7.13.3</ecNumber>
    </recommendedName>
</protein>
<dbReference type="GO" id="GO:0000155">
    <property type="term" value="F:phosphorelay sensor kinase activity"/>
    <property type="evidence" value="ECO:0007669"/>
    <property type="project" value="InterPro"/>
</dbReference>
<keyword evidence="5" id="KW-0547">Nucleotide-binding</keyword>
<dbReference type="Pfam" id="PF07730">
    <property type="entry name" value="HisKA_3"/>
    <property type="match status" value="1"/>
</dbReference>
<feature type="transmembrane region" description="Helical" evidence="11">
    <location>
        <begin position="145"/>
        <end position="165"/>
    </location>
</feature>
<reference evidence="14" key="1">
    <citation type="journal article" date="2021" name="PeerJ">
        <title>Extensive microbial diversity within the chicken gut microbiome revealed by metagenomics and culture.</title>
        <authorList>
            <person name="Gilroy R."/>
            <person name="Ravi A."/>
            <person name="Getino M."/>
            <person name="Pursley I."/>
            <person name="Horton D.L."/>
            <person name="Alikhan N.F."/>
            <person name="Baker D."/>
            <person name="Gharbi K."/>
            <person name="Hall N."/>
            <person name="Watson M."/>
            <person name="Adriaenssens E.M."/>
            <person name="Foster-Nyarko E."/>
            <person name="Jarju S."/>
            <person name="Secka A."/>
            <person name="Antonio M."/>
            <person name="Oren A."/>
            <person name="Chaudhuri R.R."/>
            <person name="La Ragione R."/>
            <person name="Hildebrand F."/>
            <person name="Pallen M.J."/>
        </authorList>
    </citation>
    <scope>NUCLEOTIDE SEQUENCE</scope>
    <source>
        <strain evidence="14">CHK130-7132</strain>
    </source>
</reference>
<feature type="domain" description="Signal transduction histidine kinase subgroup 3 dimerisation and phosphoacceptor" evidence="13">
    <location>
        <begin position="252"/>
        <end position="318"/>
    </location>
</feature>
<evidence type="ECO:0000256" key="2">
    <source>
        <dbReference type="ARBA" id="ARBA00012438"/>
    </source>
</evidence>
<keyword evidence="8" id="KW-0902">Two-component regulatory system</keyword>
<dbReference type="PANTHER" id="PTHR24421">
    <property type="entry name" value="NITRATE/NITRITE SENSOR PROTEIN NARX-RELATED"/>
    <property type="match status" value="1"/>
</dbReference>
<feature type="transmembrane region" description="Helical" evidence="11">
    <location>
        <begin position="79"/>
        <end position="100"/>
    </location>
</feature>
<feature type="domain" description="Histidine kinase/HSP90-like ATPase" evidence="12">
    <location>
        <begin position="364"/>
        <end position="445"/>
    </location>
</feature>
<dbReference type="Gene3D" id="3.30.565.10">
    <property type="entry name" value="Histidine kinase-like ATPase, C-terminal domain"/>
    <property type="match status" value="1"/>
</dbReference>
<dbReference type="SUPFAM" id="SSF55874">
    <property type="entry name" value="ATPase domain of HSP90 chaperone/DNA topoisomerase II/histidine kinase"/>
    <property type="match status" value="1"/>
</dbReference>
<evidence type="ECO:0000256" key="9">
    <source>
        <dbReference type="SAM" id="Coils"/>
    </source>
</evidence>
<organism evidence="14 15">
    <name type="scientific">Candidatus Brachybacterium intestinipullorum</name>
    <dbReference type="NCBI Taxonomy" id="2838512"/>
    <lineage>
        <taxon>Bacteria</taxon>
        <taxon>Bacillati</taxon>
        <taxon>Actinomycetota</taxon>
        <taxon>Actinomycetes</taxon>
        <taxon>Micrococcales</taxon>
        <taxon>Dermabacteraceae</taxon>
        <taxon>Brachybacterium</taxon>
    </lineage>
</organism>
<keyword evidence="11" id="KW-1133">Transmembrane helix</keyword>
<feature type="transmembrane region" description="Helical" evidence="11">
    <location>
        <begin position="43"/>
        <end position="67"/>
    </location>
</feature>
<gene>
    <name evidence="14" type="ORF">H9932_14645</name>
</gene>
<dbReference type="InterPro" id="IPR050482">
    <property type="entry name" value="Sensor_HK_TwoCompSys"/>
</dbReference>
<name>A0A9D2Q2V7_9MICO</name>
<dbReference type="PANTHER" id="PTHR24421:SF10">
    <property type="entry name" value="NITRATE_NITRITE SENSOR PROTEIN NARQ"/>
    <property type="match status" value="1"/>
</dbReference>
<evidence type="ECO:0000259" key="13">
    <source>
        <dbReference type="Pfam" id="PF07730"/>
    </source>
</evidence>
<comment type="catalytic activity">
    <reaction evidence="1">
        <text>ATP + protein L-histidine = ADP + protein N-phospho-L-histidine.</text>
        <dbReference type="EC" id="2.7.13.3"/>
    </reaction>
</comment>
<sequence>MSTSPAPGPSFPVGASPTAEASPHAGPALPAGASAPSVRSARAWAIAAGQSLLCLGIGLFIFLVALGDLLLEFDDDPPAGLLTLSGGDALVGLVLSLAIGPLRFQRPGRAQAAVHLVIVAAGGLSAWSLPAAVIALYRIGLHRRLLLDAAALILLTAVVAGWSSLDSRLRGTSDPRLYFATLGVMLALALVPLLVGRVVGTRHELIRTLRERAASAERERASADRERASAQREADALRLGRDAEAARVRAEERAALARDMHDSVSHHLSAIAMHAGAIAYREDLDPETLRRTATTVRDAAQQANRELREVLVALRTTADAAPLASLPTLQETIERAREGGQQVDLELAGLTPEELQQLGRGTVVALARILTEGLANAAKHSPGAPVSVVLARREEQVVLTVRNPLTGADAERAPAQTVLSTGHGLVGVEERARLLGGSARWSRTGHAFELEAWMPW</sequence>
<reference evidence="14" key="2">
    <citation type="submission" date="2021-04" db="EMBL/GenBank/DDBJ databases">
        <authorList>
            <person name="Gilroy R."/>
        </authorList>
    </citation>
    <scope>NUCLEOTIDE SEQUENCE</scope>
    <source>
        <strain evidence="14">CHK130-7132</strain>
    </source>
</reference>
<feature type="region of interest" description="Disordered" evidence="10">
    <location>
        <begin position="1"/>
        <end position="28"/>
    </location>
</feature>
<keyword evidence="6" id="KW-0418">Kinase</keyword>
<evidence type="ECO:0000313" key="14">
    <source>
        <dbReference type="EMBL" id="HJC70898.1"/>
    </source>
</evidence>
<dbReference type="AlphaFoldDB" id="A0A9D2Q2V7"/>
<dbReference type="Gene3D" id="1.20.5.1930">
    <property type="match status" value="1"/>
</dbReference>
<feature type="transmembrane region" description="Helical" evidence="11">
    <location>
        <begin position="112"/>
        <end position="139"/>
    </location>
</feature>
<evidence type="ECO:0000256" key="5">
    <source>
        <dbReference type="ARBA" id="ARBA00022741"/>
    </source>
</evidence>
<keyword evidence="3" id="KW-0597">Phosphoprotein</keyword>
<evidence type="ECO:0000313" key="15">
    <source>
        <dbReference type="Proteomes" id="UP000823854"/>
    </source>
</evidence>
<dbReference type="InterPro" id="IPR003594">
    <property type="entry name" value="HATPase_dom"/>
</dbReference>
<evidence type="ECO:0000259" key="12">
    <source>
        <dbReference type="Pfam" id="PF02518"/>
    </source>
</evidence>
<accession>A0A9D2Q2V7</accession>
<dbReference type="GO" id="GO:0005524">
    <property type="term" value="F:ATP binding"/>
    <property type="evidence" value="ECO:0007669"/>
    <property type="project" value="UniProtKB-KW"/>
</dbReference>
<keyword evidence="7" id="KW-0067">ATP-binding</keyword>
<evidence type="ECO:0000256" key="3">
    <source>
        <dbReference type="ARBA" id="ARBA00022553"/>
    </source>
</evidence>